<keyword evidence="5 8" id="KW-0289">Folate biosynthesis</keyword>
<evidence type="ECO:0000256" key="7">
    <source>
        <dbReference type="ARBA" id="ARBA00023239"/>
    </source>
</evidence>
<dbReference type="EMBL" id="LZNA01000036">
    <property type="protein sequence ID" value="OBX80462.1"/>
    <property type="molecule type" value="Genomic_DNA"/>
</dbReference>
<dbReference type="InterPro" id="IPR043133">
    <property type="entry name" value="GTP-CH-I_C/QueF"/>
</dbReference>
<gene>
    <name evidence="10" type="ORF">A9306_07560</name>
</gene>
<evidence type="ECO:0000256" key="1">
    <source>
        <dbReference type="ARBA" id="ARBA00000693"/>
    </source>
</evidence>
<evidence type="ECO:0000313" key="10">
    <source>
        <dbReference type="EMBL" id="OBX80462.1"/>
    </source>
</evidence>
<evidence type="ECO:0000256" key="3">
    <source>
        <dbReference type="ARBA" id="ARBA00005013"/>
    </source>
</evidence>
<comment type="caution">
    <text evidence="10">The sequence shown here is derived from an EMBL/GenBank/DDBJ whole genome shotgun (WGS) entry which is preliminary data.</text>
</comment>
<evidence type="ECO:0000313" key="11">
    <source>
        <dbReference type="Proteomes" id="UP000092616"/>
    </source>
</evidence>
<evidence type="ECO:0000256" key="4">
    <source>
        <dbReference type="ARBA" id="ARBA00005708"/>
    </source>
</evidence>
<comment type="pathway">
    <text evidence="3 8">Cofactor biosynthesis; tetrahydrofolate biosynthesis; 2-amino-4-hydroxy-6-hydroxymethyl-7,8-dihydropteridine diphosphate from 7,8-dihydroneopterin triphosphate: step 3/4.</text>
</comment>
<dbReference type="RefSeq" id="WP_067336805.1">
    <property type="nucleotide sequence ID" value="NZ_LZNA01000036.1"/>
</dbReference>
<comment type="function">
    <text evidence="8">Catalyzes the conversion of 7,8-dihydroneopterin to 6-hydroxymethyl-7,8-dihydropterin.</text>
</comment>
<proteinExistence type="inferred from homology"/>
<dbReference type="GO" id="GO:0005737">
    <property type="term" value="C:cytoplasm"/>
    <property type="evidence" value="ECO:0007669"/>
    <property type="project" value="TreeGrafter"/>
</dbReference>
<comment type="catalytic activity">
    <reaction evidence="1">
        <text>7,8-dihydroneopterin = 7,8-dihydromonapterin</text>
        <dbReference type="Rhea" id="RHEA:45328"/>
        <dbReference type="ChEBI" id="CHEBI:17001"/>
        <dbReference type="ChEBI" id="CHEBI:71175"/>
        <dbReference type="EC" id="5.1.99.8"/>
    </reaction>
</comment>
<dbReference type="GO" id="GO:0004150">
    <property type="term" value="F:dihydroneopterin aldolase activity"/>
    <property type="evidence" value="ECO:0007669"/>
    <property type="project" value="UniProtKB-UniRule"/>
</dbReference>
<dbReference type="UniPathway" id="UPA00077">
    <property type="reaction ID" value="UER00154"/>
</dbReference>
<dbReference type="SUPFAM" id="SSF55620">
    <property type="entry name" value="Tetrahydrobiopterin biosynthesis enzymes-like"/>
    <property type="match status" value="1"/>
</dbReference>
<organism evidence="10 11">
    <name type="scientific">Faucicola atlantae</name>
    <dbReference type="NCBI Taxonomy" id="34059"/>
    <lineage>
        <taxon>Bacteria</taxon>
        <taxon>Pseudomonadati</taxon>
        <taxon>Pseudomonadota</taxon>
        <taxon>Gammaproteobacteria</taxon>
        <taxon>Moraxellales</taxon>
        <taxon>Moraxellaceae</taxon>
        <taxon>Faucicola</taxon>
    </lineage>
</organism>
<keyword evidence="7 8" id="KW-0456">Lyase</keyword>
<keyword evidence="11" id="KW-1185">Reference proteome</keyword>
<evidence type="ECO:0000259" key="9">
    <source>
        <dbReference type="SMART" id="SM00905"/>
    </source>
</evidence>
<dbReference type="PANTHER" id="PTHR42844:SF1">
    <property type="entry name" value="DIHYDRONEOPTERIN ALDOLASE 1-RELATED"/>
    <property type="match status" value="1"/>
</dbReference>
<evidence type="ECO:0000256" key="5">
    <source>
        <dbReference type="ARBA" id="ARBA00022909"/>
    </source>
</evidence>
<protein>
    <recommendedName>
        <fullName evidence="8">7,8-dihydroneopterin aldolase</fullName>
        <ecNumber evidence="8">4.1.2.25</ecNumber>
    </recommendedName>
</protein>
<dbReference type="AlphaFoldDB" id="A0A1B8QET1"/>
<accession>A0A1B8QET1</accession>
<dbReference type="GO" id="GO:0016853">
    <property type="term" value="F:isomerase activity"/>
    <property type="evidence" value="ECO:0007669"/>
    <property type="project" value="UniProtKB-KW"/>
</dbReference>
<comment type="catalytic activity">
    <reaction evidence="2 8">
        <text>7,8-dihydroneopterin = 6-hydroxymethyl-7,8-dihydropterin + glycolaldehyde</text>
        <dbReference type="Rhea" id="RHEA:10540"/>
        <dbReference type="ChEBI" id="CHEBI:17001"/>
        <dbReference type="ChEBI" id="CHEBI:17071"/>
        <dbReference type="ChEBI" id="CHEBI:44841"/>
        <dbReference type="EC" id="4.1.2.25"/>
    </reaction>
</comment>
<name>A0A1B8QET1_9GAMM</name>
<dbReference type="GO" id="GO:0046654">
    <property type="term" value="P:tetrahydrofolate biosynthetic process"/>
    <property type="evidence" value="ECO:0007669"/>
    <property type="project" value="UniProtKB-UniRule"/>
</dbReference>
<reference evidence="10 11" key="1">
    <citation type="submission" date="2016-06" db="EMBL/GenBank/DDBJ databases">
        <title>Draft genome of Moraxella atlantae CCUG 59586.</title>
        <authorList>
            <person name="Salva-Serra F."/>
            <person name="Engstrom-Jakobsson H."/>
            <person name="Thorell K."/>
            <person name="Gonzales-Siles L."/>
            <person name="Karlsson R."/>
            <person name="Boulund F."/>
            <person name="Engstrand L."/>
            <person name="Kristiansson E."/>
            <person name="Moore E."/>
        </authorList>
    </citation>
    <scope>NUCLEOTIDE SEQUENCE [LARGE SCALE GENOMIC DNA]</scope>
    <source>
        <strain evidence="10 11">CCUG 59586</strain>
    </source>
</reference>
<dbReference type="Pfam" id="PF02152">
    <property type="entry name" value="FolB"/>
    <property type="match status" value="1"/>
</dbReference>
<dbReference type="SMART" id="SM00905">
    <property type="entry name" value="FolB"/>
    <property type="match status" value="1"/>
</dbReference>
<feature type="domain" description="Dihydroneopterin aldolase/epimerase" evidence="9">
    <location>
        <begin position="12"/>
        <end position="122"/>
    </location>
</feature>
<dbReference type="GO" id="GO:0046656">
    <property type="term" value="P:folic acid biosynthetic process"/>
    <property type="evidence" value="ECO:0007669"/>
    <property type="project" value="UniProtKB-UniRule"/>
</dbReference>
<dbReference type="Gene3D" id="3.30.1130.10">
    <property type="match status" value="1"/>
</dbReference>
<dbReference type="NCBIfam" id="TIGR00526">
    <property type="entry name" value="folB_dom"/>
    <property type="match status" value="1"/>
</dbReference>
<comment type="similarity">
    <text evidence="4 8">Belongs to the DHNA family.</text>
</comment>
<evidence type="ECO:0000256" key="8">
    <source>
        <dbReference type="RuleBase" id="RU362079"/>
    </source>
</evidence>
<evidence type="ECO:0000256" key="6">
    <source>
        <dbReference type="ARBA" id="ARBA00023235"/>
    </source>
</evidence>
<dbReference type="InterPro" id="IPR006156">
    <property type="entry name" value="Dihydroneopterin_aldolase"/>
</dbReference>
<dbReference type="FunFam" id="3.30.1130.10:FF:000002">
    <property type="entry name" value="7,8-dihydroneopterin aldolase"/>
    <property type="match status" value="1"/>
</dbReference>
<evidence type="ECO:0000256" key="2">
    <source>
        <dbReference type="ARBA" id="ARBA00001353"/>
    </source>
</evidence>
<keyword evidence="6" id="KW-0413">Isomerase</keyword>
<dbReference type="NCBIfam" id="TIGR00525">
    <property type="entry name" value="folB"/>
    <property type="match status" value="1"/>
</dbReference>
<dbReference type="Proteomes" id="UP000092616">
    <property type="component" value="Unassembled WGS sequence"/>
</dbReference>
<dbReference type="InterPro" id="IPR006157">
    <property type="entry name" value="FolB_dom"/>
</dbReference>
<dbReference type="PANTHER" id="PTHR42844">
    <property type="entry name" value="DIHYDRONEOPTERIN ALDOLASE 1-RELATED"/>
    <property type="match status" value="1"/>
</dbReference>
<dbReference type="EC" id="4.1.2.25" evidence="8"/>
<sequence>MKQQAADAVDVVFIHGLQVDAVIGVYEWEQQITQPLVFDIEMAADQRQAAANDDIAAAINYKTVSERVTQVCREQQVALIERLAQLVAEMILAEFAPDRVTVTLYKPTAVKEARHVGVKITRWQTDK</sequence>